<name>A0A9Q1HFU1_HOLLE</name>
<comment type="caution">
    <text evidence="2">The sequence shown here is derived from an EMBL/GenBank/DDBJ whole genome shotgun (WGS) entry which is preliminary data.</text>
</comment>
<dbReference type="EMBL" id="JAIZAY010000004">
    <property type="protein sequence ID" value="KAJ8043486.1"/>
    <property type="molecule type" value="Genomic_DNA"/>
</dbReference>
<organism evidence="2 3">
    <name type="scientific">Holothuria leucospilota</name>
    <name type="common">Black long sea cucumber</name>
    <name type="synonym">Mertensiothuria leucospilota</name>
    <dbReference type="NCBI Taxonomy" id="206669"/>
    <lineage>
        <taxon>Eukaryota</taxon>
        <taxon>Metazoa</taxon>
        <taxon>Echinodermata</taxon>
        <taxon>Eleutherozoa</taxon>
        <taxon>Echinozoa</taxon>
        <taxon>Holothuroidea</taxon>
        <taxon>Aspidochirotacea</taxon>
        <taxon>Aspidochirotida</taxon>
        <taxon>Holothuriidae</taxon>
        <taxon>Holothuria</taxon>
    </lineage>
</organism>
<accession>A0A9Q1HFU1</accession>
<dbReference type="PANTHER" id="PTHR31025:SF25">
    <property type="entry name" value="ZINC FINGER (C2H2)-60"/>
    <property type="match status" value="1"/>
</dbReference>
<dbReference type="PROSITE" id="PS50879">
    <property type="entry name" value="RNASE_H_1"/>
    <property type="match status" value="1"/>
</dbReference>
<dbReference type="InterPro" id="IPR036397">
    <property type="entry name" value="RNaseH_sf"/>
</dbReference>
<dbReference type="Pfam" id="PF00075">
    <property type="entry name" value="RNase_H"/>
    <property type="match status" value="1"/>
</dbReference>
<gene>
    <name evidence="2" type="ORF">HOLleu_10590</name>
</gene>
<dbReference type="AlphaFoldDB" id="A0A9Q1HFU1"/>
<dbReference type="GO" id="GO:0003676">
    <property type="term" value="F:nucleic acid binding"/>
    <property type="evidence" value="ECO:0007669"/>
    <property type="project" value="InterPro"/>
</dbReference>
<dbReference type="InterPro" id="IPR012337">
    <property type="entry name" value="RNaseH-like_sf"/>
</dbReference>
<evidence type="ECO:0000313" key="2">
    <source>
        <dbReference type="EMBL" id="KAJ8043486.1"/>
    </source>
</evidence>
<dbReference type="Gene3D" id="3.30.420.10">
    <property type="entry name" value="Ribonuclease H-like superfamily/Ribonuclease H"/>
    <property type="match status" value="1"/>
</dbReference>
<evidence type="ECO:0000313" key="3">
    <source>
        <dbReference type="Proteomes" id="UP001152320"/>
    </source>
</evidence>
<dbReference type="PANTHER" id="PTHR31025">
    <property type="entry name" value="SI:CH211-196P9.1-RELATED"/>
    <property type="match status" value="1"/>
</dbReference>
<dbReference type="CDD" id="cd09276">
    <property type="entry name" value="Rnase_HI_RT_non_LTR"/>
    <property type="match status" value="1"/>
</dbReference>
<dbReference type="InterPro" id="IPR013087">
    <property type="entry name" value="Znf_C2H2_type"/>
</dbReference>
<dbReference type="GO" id="GO:0004523">
    <property type="term" value="F:RNA-DNA hybrid ribonuclease activity"/>
    <property type="evidence" value="ECO:0007669"/>
    <property type="project" value="InterPro"/>
</dbReference>
<dbReference type="Proteomes" id="UP001152320">
    <property type="component" value="Chromosome 4"/>
</dbReference>
<reference evidence="2" key="1">
    <citation type="submission" date="2021-10" db="EMBL/GenBank/DDBJ databases">
        <title>Tropical sea cucumber genome reveals ecological adaptation and Cuvierian tubules defense mechanism.</title>
        <authorList>
            <person name="Chen T."/>
        </authorList>
    </citation>
    <scope>NUCLEOTIDE SEQUENCE</scope>
    <source>
        <strain evidence="2">Nanhai2018</strain>
        <tissue evidence="2">Muscle</tissue>
    </source>
</reference>
<feature type="domain" description="RNase H type-1" evidence="1">
    <location>
        <begin position="240"/>
        <end position="398"/>
    </location>
</feature>
<proteinExistence type="predicted"/>
<dbReference type="OrthoDB" id="7765170at2759"/>
<sequence>MPRMHICPVCHKYQSVRFNALVNHIRFIHSNDPHFSIKCGVGSCEKVYKKLDSFLQHVRRFHNTIESVESLSVTENEANHDLQDVENLNVSNNDQQVAASEGVCAKEKLNLEYTVGMLVLKLRENNQIPQIHVNSVLSEFKWLFLQTQNDKTRRLAETLRKYNLSSEQLSEVTKILSEDELPSVLSHFSSEHNHPVQISLKPWPDVFPIPEEAMPQNLLATLKAGLFPKDRQGKQLVQVMFDKMCEYTKFPTKEQYAQVARTLVQKYPCLGQTALPVGNSYEKATNKVAAAAAGRDAFLQVRLPDDALIFTAEIQALKMALELIETSHDRQFIVFTDSLSSLLALQGHEEKHPCVMSLREIHSNLVRLQKSVVLAWVPSHVGIHGNEKADTLAKEALQMDITNLQVPHTDYRPNINGYVKSKWQELWDSLPQNKLYQVKPTVGTVGNATPRKRRDDLVLTRARIGHTYLTHAYLLHGEERPYYDGGGAKYLTGWLKGLPTADSHYCRNTPTYQNKKFLYPGITLNLHREYSEAVAAAGVRAASYNLRRDVMDTLIRQLPTPFLLLGDFNADSDVGLY</sequence>
<dbReference type="InterPro" id="IPR002156">
    <property type="entry name" value="RNaseH_domain"/>
</dbReference>
<dbReference type="PROSITE" id="PS00028">
    <property type="entry name" value="ZINC_FINGER_C2H2_1"/>
    <property type="match status" value="1"/>
</dbReference>
<dbReference type="SUPFAM" id="SSF53098">
    <property type="entry name" value="Ribonuclease H-like"/>
    <property type="match status" value="1"/>
</dbReference>
<keyword evidence="3" id="KW-1185">Reference proteome</keyword>
<evidence type="ECO:0000259" key="1">
    <source>
        <dbReference type="PROSITE" id="PS50879"/>
    </source>
</evidence>
<protein>
    <recommendedName>
        <fullName evidence="1">RNase H type-1 domain-containing protein</fullName>
    </recommendedName>
</protein>
<dbReference type="SMART" id="SM00355">
    <property type="entry name" value="ZnF_C2H2"/>
    <property type="match status" value="2"/>
</dbReference>